<dbReference type="Gene3D" id="3.20.20.370">
    <property type="entry name" value="Glycoside hydrolase/deacetylase"/>
    <property type="match status" value="1"/>
</dbReference>
<evidence type="ECO:0000313" key="2">
    <source>
        <dbReference type="EMBL" id="NIA68287.1"/>
    </source>
</evidence>
<keyword evidence="3" id="KW-1185">Reference proteome</keyword>
<dbReference type="PANTHER" id="PTHR30105">
    <property type="entry name" value="UNCHARACTERIZED YIBQ-RELATED"/>
    <property type="match status" value="1"/>
</dbReference>
<dbReference type="RefSeq" id="WP_167222715.1">
    <property type="nucleotide sequence ID" value="NZ_JAAQPH010000004.1"/>
</dbReference>
<sequence>MRKLSPGSLLLIAAWLIVLGALGGGLGYGLLNPAPPVAEPVSVAMPAPEPLAETPPTTLALDDAAPIEATPGESEAAPQAPTAEPGQTDSEAPASEAAGPAPDAETPPAAAPETPIAEAPVEETPTEEAEKALKPPTETPAEAPAAVETPPETTETAPTQEGQHDGGKTVAIPKAKPEPPAAAVEEAAKAVAAEQAAKAEGEAEGEAGAQPADQQAVNVPVIPPAPEELPYWERYRQPFNTADTRPRIAVVLSGLGLSDSATQAAIDNLPPAITLSFSPYARGLERWIALARARGHEVMLDLPMEPTTFPSEDPGPQALLTNLSSEDNLDRLDWVLSRGSAYVGVAGSMGSRFTASRSQMAPILAELKSRGLIFLDNRTTEKSVAPAVAAEIGLHTAFNNRSVDERQASRVAIDARLAQIERIALSEGFAVAMAQPYPVTLDRLAGWSTELTARGFVIAPISALIDTQAQR</sequence>
<evidence type="ECO:0000313" key="3">
    <source>
        <dbReference type="Proteomes" id="UP000761264"/>
    </source>
</evidence>
<feature type="compositionally biased region" description="Low complexity" evidence="1">
    <location>
        <begin position="135"/>
        <end position="159"/>
    </location>
</feature>
<accession>A0A967C8B4</accession>
<name>A0A967C8B4_9PROT</name>
<reference evidence="2" key="1">
    <citation type="submission" date="2020-03" db="EMBL/GenBank/DDBJ databases">
        <title>Genome of Pelagibius litoralis DSM 21314T.</title>
        <authorList>
            <person name="Wang G."/>
        </authorList>
    </citation>
    <scope>NUCLEOTIDE SEQUENCE</scope>
    <source>
        <strain evidence="2">DSM 21314</strain>
    </source>
</reference>
<dbReference type="AlphaFoldDB" id="A0A967C8B4"/>
<dbReference type="InterPro" id="IPR006837">
    <property type="entry name" value="Divergent_DAC"/>
</dbReference>
<dbReference type="SUPFAM" id="SSF88713">
    <property type="entry name" value="Glycoside hydrolase/deacetylase"/>
    <property type="match status" value="1"/>
</dbReference>
<feature type="compositionally biased region" description="Low complexity" evidence="1">
    <location>
        <begin position="89"/>
        <end position="119"/>
    </location>
</feature>
<proteinExistence type="predicted"/>
<gene>
    <name evidence="2" type="ORF">HBA54_06755</name>
</gene>
<protein>
    <recommendedName>
        <fullName evidence="4">Divergent polysaccharide deacetylase</fullName>
    </recommendedName>
</protein>
<dbReference type="EMBL" id="JAAQPH010000004">
    <property type="protein sequence ID" value="NIA68287.1"/>
    <property type="molecule type" value="Genomic_DNA"/>
</dbReference>
<evidence type="ECO:0008006" key="4">
    <source>
        <dbReference type="Google" id="ProtNLM"/>
    </source>
</evidence>
<evidence type="ECO:0000256" key="1">
    <source>
        <dbReference type="SAM" id="MobiDB-lite"/>
    </source>
</evidence>
<dbReference type="Pfam" id="PF04748">
    <property type="entry name" value="Polysacc_deac_2"/>
    <property type="match status" value="1"/>
</dbReference>
<dbReference type="Proteomes" id="UP000761264">
    <property type="component" value="Unassembled WGS sequence"/>
</dbReference>
<dbReference type="InterPro" id="IPR011330">
    <property type="entry name" value="Glyco_hydro/deAcase_b/a-brl"/>
</dbReference>
<comment type="caution">
    <text evidence="2">The sequence shown here is derived from an EMBL/GenBank/DDBJ whole genome shotgun (WGS) entry which is preliminary data.</text>
</comment>
<dbReference type="PANTHER" id="PTHR30105:SF2">
    <property type="entry name" value="DIVERGENT POLYSACCHARIDE DEACETYLASE SUPERFAMILY"/>
    <property type="match status" value="1"/>
</dbReference>
<feature type="compositionally biased region" description="Low complexity" evidence="1">
    <location>
        <begin position="206"/>
        <end position="216"/>
    </location>
</feature>
<dbReference type="GO" id="GO:0005975">
    <property type="term" value="P:carbohydrate metabolic process"/>
    <property type="evidence" value="ECO:0007669"/>
    <property type="project" value="InterPro"/>
</dbReference>
<feature type="compositionally biased region" description="Low complexity" evidence="1">
    <location>
        <begin position="181"/>
        <end position="198"/>
    </location>
</feature>
<dbReference type="CDD" id="cd10936">
    <property type="entry name" value="CE4_DAC2"/>
    <property type="match status" value="1"/>
</dbReference>
<feature type="region of interest" description="Disordered" evidence="1">
    <location>
        <begin position="69"/>
        <end position="217"/>
    </location>
</feature>
<organism evidence="2 3">
    <name type="scientific">Pelagibius litoralis</name>
    <dbReference type="NCBI Taxonomy" id="374515"/>
    <lineage>
        <taxon>Bacteria</taxon>
        <taxon>Pseudomonadati</taxon>
        <taxon>Pseudomonadota</taxon>
        <taxon>Alphaproteobacteria</taxon>
        <taxon>Rhodospirillales</taxon>
        <taxon>Rhodovibrionaceae</taxon>
        <taxon>Pelagibius</taxon>
    </lineage>
</organism>